<name>A0ABT8SSW7_9HYPH</name>
<keyword evidence="4" id="KW-1133">Transmembrane helix</keyword>
<feature type="transmembrane region" description="Helical" evidence="4">
    <location>
        <begin position="6"/>
        <end position="22"/>
    </location>
</feature>
<sequence length="334" mass="36516">MLSVPLPFIAGLVVALILYRNLKGVEAPGSRRYLNTFLGLYAVQGMIIGLRFGYGVNALMLVQPVTASIMPPLAYLTFRALSSNPVIKPWPHILPPLLLALGVAFAPWFVDPLLLSIFLGYGVAIWRLTVEDDLTEAALQKTTATIRAARVTALLLAFFSLTDGLLSVFTFFYGNAYVPIAVTGMNIGAIMIVGAYYLWPEQEASLFVAATGRGKQNAPEDEAALERIAEALESGQLYAQENLSLARLARKAGMPAREVSAVINRITGLNVSQYVNNRRIEEACRLLEQTEKSVTALMLEAGFSTKSNFNREFRRVTGTSPAQWRSNARKKVAG</sequence>
<dbReference type="SMART" id="SM00342">
    <property type="entry name" value="HTH_ARAC"/>
    <property type="match status" value="1"/>
</dbReference>
<protein>
    <submittedName>
        <fullName evidence="6">AraC family transcriptional regulator</fullName>
    </submittedName>
</protein>
<feature type="domain" description="HTH araC/xylS-type" evidence="5">
    <location>
        <begin position="222"/>
        <end position="327"/>
    </location>
</feature>
<dbReference type="PANTHER" id="PTHR43280:SF29">
    <property type="entry name" value="ARAC-FAMILY TRANSCRIPTIONAL REGULATOR"/>
    <property type="match status" value="1"/>
</dbReference>
<dbReference type="PANTHER" id="PTHR43280">
    <property type="entry name" value="ARAC-FAMILY TRANSCRIPTIONAL REGULATOR"/>
    <property type="match status" value="1"/>
</dbReference>
<evidence type="ECO:0000313" key="7">
    <source>
        <dbReference type="Proteomes" id="UP001169006"/>
    </source>
</evidence>
<feature type="transmembrane region" description="Helical" evidence="4">
    <location>
        <begin position="113"/>
        <end position="130"/>
    </location>
</feature>
<dbReference type="InterPro" id="IPR018060">
    <property type="entry name" value="HTH_AraC"/>
</dbReference>
<dbReference type="InterPro" id="IPR009057">
    <property type="entry name" value="Homeodomain-like_sf"/>
</dbReference>
<dbReference type="PROSITE" id="PS01124">
    <property type="entry name" value="HTH_ARAC_FAMILY_2"/>
    <property type="match status" value="1"/>
</dbReference>
<evidence type="ECO:0000313" key="6">
    <source>
        <dbReference type="EMBL" id="MDO1580807.1"/>
    </source>
</evidence>
<feature type="transmembrane region" description="Helical" evidence="4">
    <location>
        <begin position="180"/>
        <end position="199"/>
    </location>
</feature>
<evidence type="ECO:0000256" key="1">
    <source>
        <dbReference type="ARBA" id="ARBA00023015"/>
    </source>
</evidence>
<keyword evidence="1" id="KW-0805">Transcription regulation</keyword>
<evidence type="ECO:0000256" key="3">
    <source>
        <dbReference type="ARBA" id="ARBA00023163"/>
    </source>
</evidence>
<evidence type="ECO:0000256" key="4">
    <source>
        <dbReference type="SAM" id="Phobius"/>
    </source>
</evidence>
<keyword evidence="2" id="KW-0238">DNA-binding</keyword>
<dbReference type="Proteomes" id="UP001169006">
    <property type="component" value="Unassembled WGS sequence"/>
</dbReference>
<keyword evidence="4" id="KW-0472">Membrane</keyword>
<dbReference type="EMBL" id="JAUKWQ010000001">
    <property type="protein sequence ID" value="MDO1580807.1"/>
    <property type="molecule type" value="Genomic_DNA"/>
</dbReference>
<evidence type="ECO:0000256" key="2">
    <source>
        <dbReference type="ARBA" id="ARBA00023125"/>
    </source>
</evidence>
<organism evidence="6 7">
    <name type="scientific">Rhizobium oryzicola</name>
    <dbReference type="NCBI Taxonomy" id="1232668"/>
    <lineage>
        <taxon>Bacteria</taxon>
        <taxon>Pseudomonadati</taxon>
        <taxon>Pseudomonadota</taxon>
        <taxon>Alphaproteobacteria</taxon>
        <taxon>Hyphomicrobiales</taxon>
        <taxon>Rhizobiaceae</taxon>
        <taxon>Rhizobium/Agrobacterium group</taxon>
        <taxon>Rhizobium</taxon>
    </lineage>
</organism>
<feature type="transmembrane region" description="Helical" evidence="4">
    <location>
        <begin position="151"/>
        <end position="174"/>
    </location>
</feature>
<dbReference type="Gene3D" id="1.10.10.60">
    <property type="entry name" value="Homeodomain-like"/>
    <property type="match status" value="1"/>
</dbReference>
<reference evidence="6" key="1">
    <citation type="journal article" date="2015" name="Int. J. Syst. Evol. Microbiol.">
        <title>Rhizobium oryzicola sp. nov., potential plant-growth-promoting endophytic bacteria isolated from rice roots.</title>
        <authorList>
            <person name="Zhang X.X."/>
            <person name="Gao J.S."/>
            <person name="Cao Y.H."/>
            <person name="Sheirdil R.A."/>
            <person name="Wang X.C."/>
            <person name="Zhang L."/>
        </authorList>
    </citation>
    <scope>NUCLEOTIDE SEQUENCE</scope>
    <source>
        <strain evidence="6">05753</strain>
    </source>
</reference>
<dbReference type="Pfam" id="PF12833">
    <property type="entry name" value="HTH_18"/>
    <property type="match status" value="1"/>
</dbReference>
<keyword evidence="4" id="KW-0812">Transmembrane</keyword>
<accession>A0ABT8SSW7</accession>
<comment type="caution">
    <text evidence="6">The sequence shown here is derived from an EMBL/GenBank/DDBJ whole genome shotgun (WGS) entry which is preliminary data.</text>
</comment>
<reference evidence="6" key="2">
    <citation type="submission" date="2023-07" db="EMBL/GenBank/DDBJ databases">
        <authorList>
            <person name="Sun H."/>
        </authorList>
    </citation>
    <scope>NUCLEOTIDE SEQUENCE</scope>
    <source>
        <strain evidence="6">05753</strain>
    </source>
</reference>
<keyword evidence="3" id="KW-0804">Transcription</keyword>
<feature type="transmembrane region" description="Helical" evidence="4">
    <location>
        <begin position="34"/>
        <end position="54"/>
    </location>
</feature>
<evidence type="ECO:0000259" key="5">
    <source>
        <dbReference type="PROSITE" id="PS01124"/>
    </source>
</evidence>
<dbReference type="RefSeq" id="WP_302074954.1">
    <property type="nucleotide sequence ID" value="NZ_JAUKWQ010000001.1"/>
</dbReference>
<gene>
    <name evidence="6" type="ORF">Q2T52_01740</name>
</gene>
<keyword evidence="7" id="KW-1185">Reference proteome</keyword>
<proteinExistence type="predicted"/>
<dbReference type="SUPFAM" id="SSF46689">
    <property type="entry name" value="Homeodomain-like"/>
    <property type="match status" value="1"/>
</dbReference>